<feature type="domain" description="HAMP" evidence="13">
    <location>
        <begin position="317"/>
        <end position="371"/>
    </location>
</feature>
<evidence type="ECO:0000256" key="11">
    <source>
        <dbReference type="SAM" id="Phobius"/>
    </source>
</evidence>
<feature type="transmembrane region" description="Helical" evidence="11">
    <location>
        <begin position="7"/>
        <end position="28"/>
    </location>
</feature>
<evidence type="ECO:0000256" key="7">
    <source>
        <dbReference type="ARBA" id="ARBA00023136"/>
    </source>
</evidence>
<dbReference type="GO" id="GO:0006935">
    <property type="term" value="P:chemotaxis"/>
    <property type="evidence" value="ECO:0007669"/>
    <property type="project" value="UniProtKB-KW"/>
</dbReference>
<dbReference type="PANTHER" id="PTHR32089:SF119">
    <property type="entry name" value="METHYL-ACCEPTING CHEMOTAXIS PROTEIN CTPL"/>
    <property type="match status" value="1"/>
</dbReference>
<evidence type="ECO:0000313" key="14">
    <source>
        <dbReference type="EMBL" id="PKH19020.1"/>
    </source>
</evidence>
<dbReference type="SMART" id="SM00283">
    <property type="entry name" value="MA"/>
    <property type="match status" value="1"/>
</dbReference>
<reference evidence="14 15" key="1">
    <citation type="submission" date="2017-08" db="EMBL/GenBank/DDBJ databases">
        <authorList>
            <person name="de Groot N.N."/>
        </authorList>
    </citation>
    <scope>NUCLEOTIDE SEQUENCE [LARGE SCALE GENOMIC DNA]</scope>
    <source>
        <strain evidence="14 15">PfR 37</strain>
    </source>
</reference>
<evidence type="ECO:0000259" key="13">
    <source>
        <dbReference type="PROSITE" id="PS50885"/>
    </source>
</evidence>
<keyword evidence="8 10" id="KW-0807">Transducer</keyword>
<dbReference type="InterPro" id="IPR033479">
    <property type="entry name" value="dCache_1"/>
</dbReference>
<dbReference type="CDD" id="cd11386">
    <property type="entry name" value="MCP_signal"/>
    <property type="match status" value="1"/>
</dbReference>
<dbReference type="EMBL" id="NVXX01000023">
    <property type="protein sequence ID" value="PKH19020.1"/>
    <property type="molecule type" value="Genomic_DNA"/>
</dbReference>
<evidence type="ECO:0000256" key="1">
    <source>
        <dbReference type="ARBA" id="ARBA00004651"/>
    </source>
</evidence>
<dbReference type="SUPFAM" id="SSF58104">
    <property type="entry name" value="Methyl-accepting chemotaxis protein (MCP) signaling domain"/>
    <property type="match status" value="1"/>
</dbReference>
<dbReference type="SMART" id="SM00304">
    <property type="entry name" value="HAMP"/>
    <property type="match status" value="1"/>
</dbReference>
<dbReference type="FunFam" id="1.10.287.950:FF:000001">
    <property type="entry name" value="Methyl-accepting chemotaxis sensory transducer"/>
    <property type="match status" value="1"/>
</dbReference>
<evidence type="ECO:0000256" key="3">
    <source>
        <dbReference type="ARBA" id="ARBA00022481"/>
    </source>
</evidence>
<dbReference type="PANTHER" id="PTHR32089">
    <property type="entry name" value="METHYL-ACCEPTING CHEMOTAXIS PROTEIN MCPB"/>
    <property type="match status" value="1"/>
</dbReference>
<comment type="subcellular location">
    <subcellularLocation>
        <location evidence="1">Cell membrane</location>
        <topology evidence="1">Multi-pass membrane protein</topology>
    </subcellularLocation>
</comment>
<dbReference type="Pfam" id="PF02743">
    <property type="entry name" value="dCache_1"/>
    <property type="match status" value="1"/>
</dbReference>
<feature type="domain" description="Methyl-accepting transducer" evidence="12">
    <location>
        <begin position="376"/>
        <end position="612"/>
    </location>
</feature>
<dbReference type="Proteomes" id="UP000233564">
    <property type="component" value="Unassembled WGS sequence"/>
</dbReference>
<evidence type="ECO:0000256" key="9">
    <source>
        <dbReference type="ARBA" id="ARBA00029447"/>
    </source>
</evidence>
<dbReference type="PROSITE" id="PS50111">
    <property type="entry name" value="CHEMOTAXIS_TRANSDUC_2"/>
    <property type="match status" value="1"/>
</dbReference>
<dbReference type="Gene3D" id="1.10.287.950">
    <property type="entry name" value="Methyl-accepting chemotaxis protein"/>
    <property type="match status" value="1"/>
</dbReference>
<keyword evidence="7 11" id="KW-0472">Membrane</keyword>
<organism evidence="14 15">
    <name type="scientific">Pseudomonas fluorescens</name>
    <dbReference type="NCBI Taxonomy" id="294"/>
    <lineage>
        <taxon>Bacteria</taxon>
        <taxon>Pseudomonadati</taxon>
        <taxon>Pseudomonadota</taxon>
        <taxon>Gammaproteobacteria</taxon>
        <taxon>Pseudomonadales</taxon>
        <taxon>Pseudomonadaceae</taxon>
        <taxon>Pseudomonas</taxon>
    </lineage>
</organism>
<proteinExistence type="inferred from homology"/>
<evidence type="ECO:0000256" key="4">
    <source>
        <dbReference type="ARBA" id="ARBA00022500"/>
    </source>
</evidence>
<evidence type="ECO:0000259" key="12">
    <source>
        <dbReference type="PROSITE" id="PS50111"/>
    </source>
</evidence>
<dbReference type="Gene3D" id="3.30.450.20">
    <property type="entry name" value="PAS domain"/>
    <property type="match status" value="2"/>
</dbReference>
<dbReference type="AlphaFoldDB" id="A0A2N1E3D5"/>
<name>A0A2N1E3D5_PSEFL</name>
<evidence type="ECO:0000313" key="15">
    <source>
        <dbReference type="Proteomes" id="UP000233564"/>
    </source>
</evidence>
<keyword evidence="3" id="KW-0488">Methylation</keyword>
<evidence type="ECO:0000256" key="6">
    <source>
        <dbReference type="ARBA" id="ARBA00022989"/>
    </source>
</evidence>
<comment type="similarity">
    <text evidence="9">Belongs to the methyl-accepting chemotaxis (MCP) protein family.</text>
</comment>
<keyword evidence="4" id="KW-0145">Chemotaxis</keyword>
<dbReference type="PROSITE" id="PS50885">
    <property type="entry name" value="HAMP"/>
    <property type="match status" value="1"/>
</dbReference>
<dbReference type="InterPro" id="IPR004089">
    <property type="entry name" value="MCPsignal_dom"/>
</dbReference>
<sequence>MNIKQKLTWVFAAIACLPVIMVAVLVVLNLRSAAQANFLDSSGREIRQIDNGMKQFFESIRQNVEYLAKDPRIASVKGLKNYTAANAEQTPVTEADQRLQVIFDRFAETHPTTASISLGLNDGGFAGWPDDPKMASYDPRVRPWYKTAMAAASGLTVRTGAYYWAPDDMVLVSTVRAFADASGNPVGVVGVDVSLKQLTELVKTIKLGDSGYLMMVEANGNVLVDPANPKNSFKPLADLGPGYSDLAKTGDGVTRIEIDGVPYMVNVVSSESLGWRFIGLIKRDEVMAQATSLTWLIAMIAAWLAVVFAIVGASFAGVIVRPIRSVANGLQEIAEGEGDLTRELEVRGKDETATLAGWFNQFLGMIAQLMRRIRSASSDLQEVAADTSQVASNMNSAAVRQREAVELVSTAFNEMVATSNEVARSCSHAASSADVGYREVHDGQRHIGEATGSVLKLSEDLQQSAGTMQMLEQDSKNINTILDTIRSIAEQTNLLALNAAIEAARAGDQGRGFAVVADEVRALARRTADSTGEIDSLLGNFARRTKEVTQQMQRSLEASQTSVDCIQQASDSFDKIRDSVDSIRDQNAQISTAAEEQHQVAEDINQHIAQIHADAQLVESVAHSAYEGSVRLTDLSVQLKGLVGGFKL</sequence>
<dbReference type="InterPro" id="IPR003660">
    <property type="entry name" value="HAMP_dom"/>
</dbReference>
<comment type="caution">
    <text evidence="14">The sequence shown here is derived from an EMBL/GenBank/DDBJ whole genome shotgun (WGS) entry which is preliminary data.</text>
</comment>
<dbReference type="CDD" id="cd06225">
    <property type="entry name" value="HAMP"/>
    <property type="match status" value="1"/>
</dbReference>
<evidence type="ECO:0000256" key="5">
    <source>
        <dbReference type="ARBA" id="ARBA00022692"/>
    </source>
</evidence>
<protein>
    <submittedName>
        <fullName evidence="14">Chemotaxis protein</fullName>
    </submittedName>
</protein>
<dbReference type="GO" id="GO:0005886">
    <property type="term" value="C:plasma membrane"/>
    <property type="evidence" value="ECO:0007669"/>
    <property type="project" value="UniProtKB-SubCell"/>
</dbReference>
<keyword evidence="2" id="KW-1003">Cell membrane</keyword>
<evidence type="ECO:0000256" key="8">
    <source>
        <dbReference type="ARBA" id="ARBA00023224"/>
    </source>
</evidence>
<dbReference type="GO" id="GO:0007165">
    <property type="term" value="P:signal transduction"/>
    <property type="evidence" value="ECO:0007669"/>
    <property type="project" value="UniProtKB-KW"/>
</dbReference>
<accession>A0A2N1E3D5</accession>
<gene>
    <name evidence="14" type="ORF">CIB54_16785</name>
</gene>
<evidence type="ECO:0000256" key="10">
    <source>
        <dbReference type="PROSITE-ProRule" id="PRU00284"/>
    </source>
</evidence>
<keyword evidence="5 11" id="KW-0812">Transmembrane</keyword>
<dbReference type="Pfam" id="PF00672">
    <property type="entry name" value="HAMP"/>
    <property type="match status" value="1"/>
</dbReference>
<dbReference type="Pfam" id="PF00015">
    <property type="entry name" value="MCPsignal"/>
    <property type="match status" value="1"/>
</dbReference>
<dbReference type="CDD" id="cd12912">
    <property type="entry name" value="PDC2_MCP_like"/>
    <property type="match status" value="1"/>
</dbReference>
<evidence type="ECO:0000256" key="2">
    <source>
        <dbReference type="ARBA" id="ARBA00022475"/>
    </source>
</evidence>
<feature type="transmembrane region" description="Helical" evidence="11">
    <location>
        <begin position="293"/>
        <end position="320"/>
    </location>
</feature>
<keyword evidence="6 11" id="KW-1133">Transmembrane helix</keyword>